<dbReference type="Proteomes" id="UP001597361">
    <property type="component" value="Unassembled WGS sequence"/>
</dbReference>
<evidence type="ECO:0000259" key="2">
    <source>
        <dbReference type="PROSITE" id="PS51762"/>
    </source>
</evidence>
<dbReference type="PANTHER" id="PTHR10963:SF55">
    <property type="entry name" value="GLYCOSIDE HYDROLASE FAMILY 16 PROTEIN"/>
    <property type="match status" value="1"/>
</dbReference>
<sequence length="280" mass="32415">MPKFSLFALVISILFTFMKDMSLKAQSQNNWTLAWSDEFDYKGLPDSSKWTYEIGYIRNQEKQYYTGPRLENVEVKRGKLFITGRKEKYPNEAFEAGSKDWKKASPFADYTSGCIITEKINAWQYGRIEVRAKLPRGNGVWPAIWMLGDDFSDIGWPDSGEIDIMEHVGTDPRTVHGTVHYPIANDQGYKSDGGKFSKKGPFRKYHVYAIEWSEARIDFYIDDVKYHSFEIDKAGEGSDNPFRKPYYLLINLAMGAKWPGPIDDKVLPQQFVIDYVRVYQ</sequence>
<gene>
    <name evidence="3" type="ORF">ACFSKL_17600</name>
</gene>
<organism evidence="3 4">
    <name type="scientific">Belliella marina</name>
    <dbReference type="NCBI Taxonomy" id="1644146"/>
    <lineage>
        <taxon>Bacteria</taxon>
        <taxon>Pseudomonadati</taxon>
        <taxon>Bacteroidota</taxon>
        <taxon>Cytophagia</taxon>
        <taxon>Cytophagales</taxon>
        <taxon>Cyclobacteriaceae</taxon>
        <taxon>Belliella</taxon>
    </lineage>
</organism>
<dbReference type="SUPFAM" id="SSF49899">
    <property type="entry name" value="Concanavalin A-like lectins/glucanases"/>
    <property type="match status" value="1"/>
</dbReference>
<evidence type="ECO:0000256" key="1">
    <source>
        <dbReference type="ARBA" id="ARBA00006865"/>
    </source>
</evidence>
<dbReference type="PROSITE" id="PS51762">
    <property type="entry name" value="GH16_2"/>
    <property type="match status" value="1"/>
</dbReference>
<dbReference type="InterPro" id="IPR013320">
    <property type="entry name" value="ConA-like_dom_sf"/>
</dbReference>
<dbReference type="EMBL" id="JBHUHR010000045">
    <property type="protein sequence ID" value="MFD2036624.1"/>
    <property type="molecule type" value="Genomic_DNA"/>
</dbReference>
<dbReference type="RefSeq" id="WP_376887822.1">
    <property type="nucleotide sequence ID" value="NZ_JBHUHR010000045.1"/>
</dbReference>
<dbReference type="InterPro" id="IPR000757">
    <property type="entry name" value="Beta-glucanase-like"/>
</dbReference>
<comment type="caution">
    <text evidence="3">The sequence shown here is derived from an EMBL/GenBank/DDBJ whole genome shotgun (WGS) entry which is preliminary data.</text>
</comment>
<dbReference type="Pfam" id="PF00722">
    <property type="entry name" value="Glyco_hydro_16"/>
    <property type="match status" value="1"/>
</dbReference>
<comment type="similarity">
    <text evidence="1">Belongs to the glycosyl hydrolase 16 family.</text>
</comment>
<accession>A0ABW4VPI8</accession>
<evidence type="ECO:0000313" key="3">
    <source>
        <dbReference type="EMBL" id="MFD2036624.1"/>
    </source>
</evidence>
<evidence type="ECO:0000313" key="4">
    <source>
        <dbReference type="Proteomes" id="UP001597361"/>
    </source>
</evidence>
<dbReference type="Gene3D" id="2.60.120.200">
    <property type="match status" value="1"/>
</dbReference>
<proteinExistence type="inferred from homology"/>
<reference evidence="4" key="1">
    <citation type="journal article" date="2019" name="Int. J. Syst. Evol. Microbiol.">
        <title>The Global Catalogue of Microorganisms (GCM) 10K type strain sequencing project: providing services to taxonomists for standard genome sequencing and annotation.</title>
        <authorList>
            <consortium name="The Broad Institute Genomics Platform"/>
            <consortium name="The Broad Institute Genome Sequencing Center for Infectious Disease"/>
            <person name="Wu L."/>
            <person name="Ma J."/>
        </authorList>
    </citation>
    <scope>NUCLEOTIDE SEQUENCE [LARGE SCALE GENOMIC DNA]</scope>
    <source>
        <strain evidence="4">CGMCC 1.15180</strain>
    </source>
</reference>
<feature type="domain" description="GH16" evidence="2">
    <location>
        <begin position="26"/>
        <end position="280"/>
    </location>
</feature>
<keyword evidence="4" id="KW-1185">Reference proteome</keyword>
<name>A0ABW4VPI8_9BACT</name>
<dbReference type="CDD" id="cd08023">
    <property type="entry name" value="GH16_laminarinase_like"/>
    <property type="match status" value="1"/>
</dbReference>
<dbReference type="InterPro" id="IPR050546">
    <property type="entry name" value="Glycosyl_Hydrlase_16"/>
</dbReference>
<protein>
    <submittedName>
        <fullName evidence="3">Family 16 glycosylhydrolase</fullName>
    </submittedName>
</protein>
<dbReference type="PANTHER" id="PTHR10963">
    <property type="entry name" value="GLYCOSYL HYDROLASE-RELATED"/>
    <property type="match status" value="1"/>
</dbReference>